<dbReference type="EMBL" id="FP565176">
    <property type="protein sequence ID" value="CBA15989.1"/>
    <property type="molecule type" value="Genomic_DNA"/>
</dbReference>
<dbReference type="Pfam" id="PF01464">
    <property type="entry name" value="SLT"/>
    <property type="match status" value="1"/>
</dbReference>
<gene>
    <name evidence="2" type="primary">xapC</name>
    <name evidence="2" type="ordered locus">XALc_1482</name>
</gene>
<sequence>MRPAYAQDCWTQAARTYGVDAKLLYVIASRESGLNATAVSRNKDGSFDIGIMQINSRWLPFLRRYGIDKQRLFDRCTNESVGAWILAGNITQYGANWRAVGGYNAHTLEKQRIYARKIYDSYYAERSPIPMKRAKKSSARSRVSKNSL</sequence>
<dbReference type="InterPro" id="IPR008258">
    <property type="entry name" value="Transglycosylase_SLT_dom_1"/>
</dbReference>
<evidence type="ECO:0000259" key="1">
    <source>
        <dbReference type="Pfam" id="PF01464"/>
    </source>
</evidence>
<dbReference type="CDD" id="cd13400">
    <property type="entry name" value="LT_IagB-like"/>
    <property type="match status" value="1"/>
</dbReference>
<evidence type="ECO:0000313" key="3">
    <source>
        <dbReference type="Proteomes" id="UP000001890"/>
    </source>
</evidence>
<organism evidence="2 3">
    <name type="scientific">Xanthomonas albilineans (strain GPE PC73 / CFBP 7063)</name>
    <dbReference type="NCBI Taxonomy" id="380358"/>
    <lineage>
        <taxon>Bacteria</taxon>
        <taxon>Pseudomonadati</taxon>
        <taxon>Pseudomonadota</taxon>
        <taxon>Gammaproteobacteria</taxon>
        <taxon>Lysobacterales</taxon>
        <taxon>Lysobacteraceae</taxon>
        <taxon>Xanthomonas</taxon>
    </lineage>
</organism>
<feature type="domain" description="Transglycosylase SLT" evidence="1">
    <location>
        <begin position="8"/>
        <end position="111"/>
    </location>
</feature>
<dbReference type="RefSeq" id="WP_012915990.1">
    <property type="nucleotide sequence ID" value="NC_013722.1"/>
</dbReference>
<evidence type="ECO:0000313" key="2">
    <source>
        <dbReference type="EMBL" id="CBA15989.1"/>
    </source>
</evidence>
<dbReference type="AlphaFoldDB" id="D2UDD9"/>
<accession>D2UDD9</accession>
<dbReference type="eggNOG" id="COG0741">
    <property type="taxonomic scope" value="Bacteria"/>
</dbReference>
<protein>
    <recommendedName>
        <fullName evidence="1">Transglycosylase SLT domain-containing protein</fullName>
    </recommendedName>
</protein>
<dbReference type="Gene3D" id="1.10.530.10">
    <property type="match status" value="1"/>
</dbReference>
<reference evidence="2 3" key="1">
    <citation type="journal article" date="2009" name="BMC Genomics">
        <title>The complete genome sequence of Xanthomonas albilineans provides new insights into the reductive genome evolution of the xylem-limited Xanthomonadaceae.</title>
        <authorList>
            <person name="Pieretti I."/>
            <person name="Royer M."/>
            <person name="Barbe V."/>
            <person name="Carrere S."/>
            <person name="Koebnik R."/>
            <person name="Cociancich S."/>
            <person name="Couloux A."/>
            <person name="Darrasse A."/>
            <person name="Gouzy J."/>
            <person name="Jacques M.A."/>
            <person name="Lauber E."/>
            <person name="Manceau C."/>
            <person name="Mangenot S."/>
            <person name="Poussier S."/>
            <person name="Segurens B."/>
            <person name="Szurek B."/>
            <person name="Verdier V."/>
            <person name="Arlat M."/>
            <person name="Rott P."/>
        </authorList>
    </citation>
    <scope>NUCLEOTIDE SEQUENCE [LARGE SCALE GENOMIC DNA]</scope>
    <source>
        <strain evidence="3">GPE PC73 / CFBP 7063</strain>
    </source>
</reference>
<dbReference type="InterPro" id="IPR023346">
    <property type="entry name" value="Lysozyme-like_dom_sf"/>
</dbReference>
<dbReference type="KEGG" id="xal:XALC_1482"/>
<dbReference type="GeneID" id="57876785"/>
<keyword evidence="3" id="KW-1185">Reference proteome</keyword>
<dbReference type="SUPFAM" id="SSF53955">
    <property type="entry name" value="Lysozyme-like"/>
    <property type="match status" value="1"/>
</dbReference>
<dbReference type="Proteomes" id="UP000001890">
    <property type="component" value="Chromosome"/>
</dbReference>
<name>D2UDD9_XANAP</name>
<dbReference type="STRING" id="380358.XALC_1482"/>
<proteinExistence type="predicted"/>